<dbReference type="RefSeq" id="WP_231649342.1">
    <property type="nucleotide sequence ID" value="NZ_CAUPKV010000056.1"/>
</dbReference>
<dbReference type="Gene3D" id="1.10.4080.10">
    <property type="entry name" value="ADP-ribosylation/Crystallin J1"/>
    <property type="match status" value="1"/>
</dbReference>
<protein>
    <submittedName>
        <fullName evidence="4">ADP-ribosylglycohydrolase</fullName>
    </submittedName>
</protein>
<dbReference type="InterPro" id="IPR050792">
    <property type="entry name" value="ADP-ribosylglycohydrolase"/>
</dbReference>
<keyword evidence="3" id="KW-0479">Metal-binding</keyword>
<dbReference type="STRING" id="158787.BSCA_1449"/>
<dbReference type="PANTHER" id="PTHR16222">
    <property type="entry name" value="ADP-RIBOSYLGLYCOHYDROLASE"/>
    <property type="match status" value="1"/>
</dbReference>
<dbReference type="eggNOG" id="COG1397">
    <property type="taxonomic scope" value="Bacteria"/>
</dbReference>
<proteinExistence type="inferred from homology"/>
<keyword evidence="5" id="KW-1185">Reference proteome</keyword>
<dbReference type="AlphaFoldDB" id="A0A087DFX2"/>
<accession>A0A087DFX2</accession>
<keyword evidence="2 4" id="KW-0378">Hydrolase</keyword>
<dbReference type="InterPro" id="IPR036705">
    <property type="entry name" value="Ribosyl_crysJ1_sf"/>
</dbReference>
<comment type="caution">
    <text evidence="4">The sequence shown here is derived from an EMBL/GenBank/DDBJ whole genome shotgun (WGS) entry which is preliminary data.</text>
</comment>
<dbReference type="EMBL" id="JGZO01000008">
    <property type="protein sequence ID" value="KFI94422.1"/>
    <property type="molecule type" value="Genomic_DNA"/>
</dbReference>
<name>A0A087DFX2_9BIFI</name>
<evidence type="ECO:0000256" key="2">
    <source>
        <dbReference type="ARBA" id="ARBA00022801"/>
    </source>
</evidence>
<dbReference type="Pfam" id="PF03747">
    <property type="entry name" value="ADP_ribosyl_GH"/>
    <property type="match status" value="1"/>
</dbReference>
<dbReference type="GeneID" id="85165756"/>
<gene>
    <name evidence="4" type="ORF">BSCA_1449</name>
</gene>
<dbReference type="SUPFAM" id="SSF101478">
    <property type="entry name" value="ADP-ribosylglycohydrolase"/>
    <property type="match status" value="1"/>
</dbReference>
<comment type="cofactor">
    <cofactor evidence="3">
        <name>Mg(2+)</name>
        <dbReference type="ChEBI" id="CHEBI:18420"/>
    </cofactor>
    <text evidence="3">Binds 2 magnesium ions per subunit.</text>
</comment>
<dbReference type="PANTHER" id="PTHR16222:SF24">
    <property type="entry name" value="ADP-RIBOSYLHYDROLASE ARH3"/>
    <property type="match status" value="1"/>
</dbReference>
<dbReference type="InterPro" id="IPR005502">
    <property type="entry name" value="Ribosyl_crysJ1"/>
</dbReference>
<organism evidence="4 5">
    <name type="scientific">Bifidobacterium scardovii</name>
    <dbReference type="NCBI Taxonomy" id="158787"/>
    <lineage>
        <taxon>Bacteria</taxon>
        <taxon>Bacillati</taxon>
        <taxon>Actinomycetota</taxon>
        <taxon>Actinomycetes</taxon>
        <taxon>Bifidobacteriales</taxon>
        <taxon>Bifidobacteriaceae</taxon>
        <taxon>Bifidobacterium</taxon>
    </lineage>
</organism>
<feature type="binding site" evidence="3">
    <location>
        <position position="52"/>
    </location>
    <ligand>
        <name>Mg(2+)</name>
        <dbReference type="ChEBI" id="CHEBI:18420"/>
        <label>1</label>
    </ligand>
</feature>
<evidence type="ECO:0000256" key="1">
    <source>
        <dbReference type="ARBA" id="ARBA00010702"/>
    </source>
</evidence>
<dbReference type="GO" id="GO:0046872">
    <property type="term" value="F:metal ion binding"/>
    <property type="evidence" value="ECO:0007669"/>
    <property type="project" value="UniProtKB-KW"/>
</dbReference>
<keyword evidence="3" id="KW-0460">Magnesium</keyword>
<evidence type="ECO:0000313" key="5">
    <source>
        <dbReference type="Proteomes" id="UP000029033"/>
    </source>
</evidence>
<dbReference type="GO" id="GO:0016787">
    <property type="term" value="F:hydrolase activity"/>
    <property type="evidence" value="ECO:0007669"/>
    <property type="project" value="UniProtKB-KW"/>
</dbReference>
<dbReference type="Proteomes" id="UP000029033">
    <property type="component" value="Unassembled WGS sequence"/>
</dbReference>
<sequence length="224" mass="24141">MNGTFEQLRAAVYGQAIGDALGVPYEFMIRDTFRCSEMTGFGTHNQPVGTWSDDTSMMLATLDSLAVNEWRVDVDDMRARYRSWLHDGEYAIDGLVFDCGLTVSAALDRGTGLDGERDNGNGSLMRIMPLAFAYADGGDVRAASAITHAHAIAMNSCVNMVSVLRTGACEDAWPAELNGESLCGMPRDSVGIQRLCQGYVQGGALVPCEHRRLCELRAGCGQSG</sequence>
<evidence type="ECO:0000256" key="3">
    <source>
        <dbReference type="PIRSR" id="PIRSR605502-1"/>
    </source>
</evidence>
<feature type="binding site" evidence="3">
    <location>
        <position position="53"/>
    </location>
    <ligand>
        <name>Mg(2+)</name>
        <dbReference type="ChEBI" id="CHEBI:18420"/>
        <label>1</label>
    </ligand>
</feature>
<reference evidence="4 5" key="1">
    <citation type="submission" date="2014-03" db="EMBL/GenBank/DDBJ databases">
        <title>Genomics of Bifidobacteria.</title>
        <authorList>
            <person name="Ventura M."/>
            <person name="Milani C."/>
            <person name="Lugli G.A."/>
        </authorList>
    </citation>
    <scope>NUCLEOTIDE SEQUENCE [LARGE SCALE GENOMIC DNA]</scope>
    <source>
        <strain evidence="4 5">LMG 21589</strain>
    </source>
</reference>
<comment type="similarity">
    <text evidence="1">Belongs to the ADP-ribosylglycohydrolase family.</text>
</comment>
<feature type="binding site" evidence="3">
    <location>
        <position position="54"/>
    </location>
    <ligand>
        <name>Mg(2+)</name>
        <dbReference type="ChEBI" id="CHEBI:18420"/>
        <label>1</label>
    </ligand>
</feature>
<evidence type="ECO:0000313" key="4">
    <source>
        <dbReference type="EMBL" id="KFI94422.1"/>
    </source>
</evidence>